<comment type="caution">
    <text evidence="12">The sequence shown here is derived from an EMBL/GenBank/DDBJ whole genome shotgun (WGS) entry which is preliminary data.</text>
</comment>
<evidence type="ECO:0000256" key="9">
    <source>
        <dbReference type="RuleBase" id="RU366031"/>
    </source>
</evidence>
<comment type="catalytic activity">
    <reaction evidence="8 9">
        <text>hydroxymethylbilane = uroporphyrinogen III + H2O</text>
        <dbReference type="Rhea" id="RHEA:18965"/>
        <dbReference type="ChEBI" id="CHEBI:15377"/>
        <dbReference type="ChEBI" id="CHEBI:57308"/>
        <dbReference type="ChEBI" id="CHEBI:57845"/>
        <dbReference type="EC" id="4.2.1.75"/>
    </reaction>
</comment>
<feature type="compositionally biased region" description="Acidic residues" evidence="10">
    <location>
        <begin position="305"/>
        <end position="317"/>
    </location>
</feature>
<evidence type="ECO:0000256" key="5">
    <source>
        <dbReference type="ARBA" id="ARBA00023244"/>
    </source>
</evidence>
<evidence type="ECO:0000256" key="1">
    <source>
        <dbReference type="ARBA" id="ARBA00004772"/>
    </source>
</evidence>
<protein>
    <recommendedName>
        <fullName evidence="7 9">Uroporphyrinogen-III synthase</fullName>
        <ecNumber evidence="3 9">4.2.1.75</ecNumber>
    </recommendedName>
</protein>
<evidence type="ECO:0000313" key="12">
    <source>
        <dbReference type="EMBL" id="MCT2043249.1"/>
    </source>
</evidence>
<accession>A0ABT2HY51</accession>
<sequence>MTFERPLKGWKILVPRGGSWGGDVADAVRARGAFPIVAPLINFASPRDEDAPKLQTALEELAAGRYDWLAVTSATAVDVMHSMGAVLPERTLVAAVGETTAAALTAAGYRVDFVPNHDNSAKGLLVEWPEAQRGKPPIKVLWLRSEVAKPVLSDGLMRRGHSVDSVIAYRTVGVPAAESIRYDIRNSRIRAMLVTSGSVAEQILNQFGEMPGEIRLAAIGPRTAKDARELGLRIDVVAQERSVASLLDGLEWLARGAEMPVTSAIDLSELRALETEAALDAEIDGVNLSAPVAQAMSHTSKAAADSDEPDVDPDADAVDGKKSHRMPWFRRRAFHDPAHEIPVVDEPRPVQRKDDE</sequence>
<gene>
    <name evidence="12" type="ORF">M3D15_07885</name>
</gene>
<dbReference type="EC" id="4.2.1.75" evidence="3 9"/>
<dbReference type="CDD" id="cd06578">
    <property type="entry name" value="HemD"/>
    <property type="match status" value="1"/>
</dbReference>
<evidence type="ECO:0000313" key="13">
    <source>
        <dbReference type="Proteomes" id="UP001525379"/>
    </source>
</evidence>
<evidence type="ECO:0000256" key="10">
    <source>
        <dbReference type="SAM" id="MobiDB-lite"/>
    </source>
</evidence>
<organism evidence="12 13">
    <name type="scientific">Pseudoclavibacter albus</name>
    <dbReference type="NCBI Taxonomy" id="272241"/>
    <lineage>
        <taxon>Bacteria</taxon>
        <taxon>Bacillati</taxon>
        <taxon>Actinomycetota</taxon>
        <taxon>Actinomycetes</taxon>
        <taxon>Micrococcales</taxon>
        <taxon>Microbacteriaceae</taxon>
        <taxon>Pseudoclavibacter</taxon>
    </lineage>
</organism>
<evidence type="ECO:0000259" key="11">
    <source>
        <dbReference type="Pfam" id="PF02602"/>
    </source>
</evidence>
<dbReference type="Gene3D" id="3.40.50.10090">
    <property type="match status" value="2"/>
</dbReference>
<dbReference type="Pfam" id="PF02602">
    <property type="entry name" value="HEM4"/>
    <property type="match status" value="1"/>
</dbReference>
<dbReference type="Proteomes" id="UP001525379">
    <property type="component" value="Unassembled WGS sequence"/>
</dbReference>
<reference evidence="12 13" key="1">
    <citation type="submission" date="2022-04" db="EMBL/GenBank/DDBJ databases">
        <title>Human microbiome associated bacterial genomes.</title>
        <authorList>
            <person name="Sandstrom S."/>
            <person name="Salamzade R."/>
            <person name="Kalan L.R."/>
        </authorList>
    </citation>
    <scope>NUCLEOTIDE SEQUENCE [LARGE SCALE GENOMIC DNA]</scope>
    <source>
        <strain evidence="13">p3-SID1799</strain>
    </source>
</reference>
<comment type="function">
    <text evidence="6 9">Catalyzes cyclization of the linear tetrapyrrole, hydroxymethylbilane, to the macrocyclic uroporphyrinogen III.</text>
</comment>
<dbReference type="InterPro" id="IPR036108">
    <property type="entry name" value="4pyrrol_syn_uPrphyn_synt_sf"/>
</dbReference>
<keyword evidence="13" id="KW-1185">Reference proteome</keyword>
<evidence type="ECO:0000256" key="6">
    <source>
        <dbReference type="ARBA" id="ARBA00037589"/>
    </source>
</evidence>
<dbReference type="InterPro" id="IPR039793">
    <property type="entry name" value="UROS/Hem4"/>
</dbReference>
<name>A0ABT2HY51_9MICO</name>
<keyword evidence="5 9" id="KW-0627">Porphyrin biosynthesis</keyword>
<dbReference type="RefSeq" id="WP_260104475.1">
    <property type="nucleotide sequence ID" value="NZ_JALXSQ010000032.1"/>
</dbReference>
<evidence type="ECO:0000256" key="8">
    <source>
        <dbReference type="ARBA" id="ARBA00048617"/>
    </source>
</evidence>
<evidence type="ECO:0000256" key="3">
    <source>
        <dbReference type="ARBA" id="ARBA00013109"/>
    </source>
</evidence>
<proteinExistence type="inferred from homology"/>
<feature type="region of interest" description="Disordered" evidence="10">
    <location>
        <begin position="298"/>
        <end position="322"/>
    </location>
</feature>
<comment type="similarity">
    <text evidence="2 9">Belongs to the uroporphyrinogen-III synthase family.</text>
</comment>
<keyword evidence="4 9" id="KW-0456">Lyase</keyword>
<dbReference type="PANTHER" id="PTHR38042:SF1">
    <property type="entry name" value="UROPORPHYRINOGEN-III SYNTHASE, CHLOROPLASTIC"/>
    <property type="match status" value="1"/>
</dbReference>
<dbReference type="EMBL" id="JALXSQ010000032">
    <property type="protein sequence ID" value="MCT2043249.1"/>
    <property type="molecule type" value="Genomic_DNA"/>
</dbReference>
<dbReference type="InterPro" id="IPR003754">
    <property type="entry name" value="4pyrrol_synth_uPrphyn_synth"/>
</dbReference>
<dbReference type="PANTHER" id="PTHR38042">
    <property type="entry name" value="UROPORPHYRINOGEN-III SYNTHASE, CHLOROPLASTIC"/>
    <property type="match status" value="1"/>
</dbReference>
<dbReference type="SUPFAM" id="SSF69618">
    <property type="entry name" value="HemD-like"/>
    <property type="match status" value="1"/>
</dbReference>
<comment type="pathway">
    <text evidence="1 9">Porphyrin-containing compound metabolism; protoporphyrin-IX biosynthesis; coproporphyrinogen-III from 5-aminolevulinate: step 3/4.</text>
</comment>
<evidence type="ECO:0000256" key="7">
    <source>
        <dbReference type="ARBA" id="ARBA00040167"/>
    </source>
</evidence>
<feature type="domain" description="Tetrapyrrole biosynthesis uroporphyrinogen III synthase" evidence="11">
    <location>
        <begin position="24"/>
        <end position="247"/>
    </location>
</feature>
<evidence type="ECO:0000256" key="4">
    <source>
        <dbReference type="ARBA" id="ARBA00023239"/>
    </source>
</evidence>
<evidence type="ECO:0000256" key="2">
    <source>
        <dbReference type="ARBA" id="ARBA00008133"/>
    </source>
</evidence>